<feature type="domain" description="PDZ" evidence="4">
    <location>
        <begin position="298"/>
        <end position="374"/>
    </location>
</feature>
<dbReference type="EMBL" id="CP136051">
    <property type="protein sequence ID" value="WOK07004.1"/>
    <property type="molecule type" value="Genomic_DNA"/>
</dbReference>
<evidence type="ECO:0000313" key="5">
    <source>
        <dbReference type="EMBL" id="WOK07004.1"/>
    </source>
</evidence>
<dbReference type="SMART" id="SM00228">
    <property type="entry name" value="PDZ"/>
    <property type="match status" value="1"/>
</dbReference>
<keyword evidence="2" id="KW-0645">Protease</keyword>
<dbReference type="Pfam" id="PF13180">
    <property type="entry name" value="PDZ_2"/>
    <property type="match status" value="1"/>
</dbReference>
<dbReference type="PANTHER" id="PTHR43343:SF3">
    <property type="entry name" value="PROTEASE DO-LIKE 8, CHLOROPLASTIC"/>
    <property type="match status" value="1"/>
</dbReference>
<name>A0ABZ0IS86_9BACT</name>
<dbReference type="InterPro" id="IPR009003">
    <property type="entry name" value="Peptidase_S1_PA"/>
</dbReference>
<evidence type="ECO:0000256" key="3">
    <source>
        <dbReference type="ARBA" id="ARBA00022801"/>
    </source>
</evidence>
<dbReference type="Gene3D" id="2.40.10.10">
    <property type="entry name" value="Trypsin-like serine proteases"/>
    <property type="match status" value="2"/>
</dbReference>
<organism evidence="5 6">
    <name type="scientific">Imperialibacter roseus</name>
    <dbReference type="NCBI Taxonomy" id="1324217"/>
    <lineage>
        <taxon>Bacteria</taxon>
        <taxon>Pseudomonadati</taxon>
        <taxon>Bacteroidota</taxon>
        <taxon>Cytophagia</taxon>
        <taxon>Cytophagales</taxon>
        <taxon>Flammeovirgaceae</taxon>
        <taxon>Imperialibacter</taxon>
    </lineage>
</organism>
<comment type="similarity">
    <text evidence="1">Belongs to the peptidase S1C family.</text>
</comment>
<dbReference type="Proteomes" id="UP001302349">
    <property type="component" value="Chromosome"/>
</dbReference>
<evidence type="ECO:0000256" key="2">
    <source>
        <dbReference type="ARBA" id="ARBA00022670"/>
    </source>
</evidence>
<keyword evidence="3" id="KW-0378">Hydrolase</keyword>
<gene>
    <name evidence="5" type="ORF">RT717_00010</name>
</gene>
<proteinExistence type="inferred from homology"/>
<dbReference type="InterPro" id="IPR001478">
    <property type="entry name" value="PDZ"/>
</dbReference>
<dbReference type="InterPro" id="IPR043504">
    <property type="entry name" value="Peptidase_S1_PA_chymotrypsin"/>
</dbReference>
<evidence type="ECO:0000259" key="4">
    <source>
        <dbReference type="PROSITE" id="PS50106"/>
    </source>
</evidence>
<protein>
    <submittedName>
        <fullName evidence="5">Trypsin-like peptidase domain-containing protein</fullName>
    </submittedName>
</protein>
<evidence type="ECO:0000313" key="6">
    <source>
        <dbReference type="Proteomes" id="UP001302349"/>
    </source>
</evidence>
<dbReference type="InterPro" id="IPR051201">
    <property type="entry name" value="Chloro_Bact_Ser_Proteases"/>
</dbReference>
<dbReference type="InterPro" id="IPR036034">
    <property type="entry name" value="PDZ_sf"/>
</dbReference>
<evidence type="ECO:0000256" key="1">
    <source>
        <dbReference type="ARBA" id="ARBA00010541"/>
    </source>
</evidence>
<dbReference type="Pfam" id="PF13365">
    <property type="entry name" value="Trypsin_2"/>
    <property type="match status" value="1"/>
</dbReference>
<dbReference type="PANTHER" id="PTHR43343">
    <property type="entry name" value="PEPTIDASE S12"/>
    <property type="match status" value="1"/>
</dbReference>
<dbReference type="PRINTS" id="PR00834">
    <property type="entry name" value="PROTEASES2C"/>
</dbReference>
<sequence length="489" mass="53097">MKKFIGIAVLSFLGGIGGAFVYETQLSTKIASNDLQDSDFYFSKNVSHGETNNFSPAASEPFRNDAAAINDLPDLVNASARSTKSVVFVKTVSETDYRTGSWMDWFFGGPSQSVSSGSGVVYSKDGYIVTNNHVINDADIIQVILDKRTYDATLVGTDPSTDLAVIKIEGNNLPAIEVSTSANVRVGDWVLAVGNPFNLTSTVTAGIVSAKGRSINILKDRFPIESFIQTDAAINPGNSGGALVNTSGQLIGINTAILSQTGTYSGYGFAVPVDIVKKVVNDIINYGQVQKAFIGAEFIDIDSDIAGKLSLSNLDGVITSYVQRGSAADKAGLEKGDVIIRVNDKSLNNKTELEELMGYHYPGDKFVLDIKRGDNVVRKQVTLLNGEGNTEVLRSSVYFSEKLGVEFEKVSKVERDLLKIDNGVRVKKIRNGFFRQLDIPEGFIITNINNRPVETPEELANILEKIKGKVVIDGITSKGRRVYIPYRFD</sequence>
<dbReference type="PROSITE" id="PS50106">
    <property type="entry name" value="PDZ"/>
    <property type="match status" value="1"/>
</dbReference>
<dbReference type="SUPFAM" id="SSF50156">
    <property type="entry name" value="PDZ domain-like"/>
    <property type="match status" value="1"/>
</dbReference>
<dbReference type="Gene3D" id="2.30.42.10">
    <property type="match status" value="2"/>
</dbReference>
<reference evidence="5 6" key="1">
    <citation type="journal article" date="2023" name="Microbiol. Resour. Announc.">
        <title>Complete Genome Sequence of Imperialibacter roseus strain P4T.</title>
        <authorList>
            <person name="Tizabi D.R."/>
            <person name="Bachvaroff T."/>
            <person name="Hill R.T."/>
        </authorList>
    </citation>
    <scope>NUCLEOTIDE SEQUENCE [LARGE SCALE GENOMIC DNA]</scope>
    <source>
        <strain evidence="5 6">P4T</strain>
    </source>
</reference>
<accession>A0ABZ0IS86</accession>
<dbReference type="CDD" id="cd06779">
    <property type="entry name" value="cpPDZ_Deg_HtrA-like"/>
    <property type="match status" value="1"/>
</dbReference>
<dbReference type="RefSeq" id="WP_317489693.1">
    <property type="nucleotide sequence ID" value="NZ_CP136051.1"/>
</dbReference>
<keyword evidence="6" id="KW-1185">Reference proteome</keyword>
<dbReference type="SUPFAM" id="SSF50494">
    <property type="entry name" value="Trypsin-like serine proteases"/>
    <property type="match status" value="1"/>
</dbReference>
<dbReference type="InterPro" id="IPR001940">
    <property type="entry name" value="Peptidase_S1C"/>
</dbReference>